<gene>
    <name evidence="2" type="ORF">RRG08_028961</name>
</gene>
<feature type="region of interest" description="Disordered" evidence="1">
    <location>
        <begin position="20"/>
        <end position="39"/>
    </location>
</feature>
<organism evidence="2 3">
    <name type="scientific">Elysia crispata</name>
    <name type="common">lettuce slug</name>
    <dbReference type="NCBI Taxonomy" id="231223"/>
    <lineage>
        <taxon>Eukaryota</taxon>
        <taxon>Metazoa</taxon>
        <taxon>Spiralia</taxon>
        <taxon>Lophotrochozoa</taxon>
        <taxon>Mollusca</taxon>
        <taxon>Gastropoda</taxon>
        <taxon>Heterobranchia</taxon>
        <taxon>Euthyneura</taxon>
        <taxon>Panpulmonata</taxon>
        <taxon>Sacoglossa</taxon>
        <taxon>Placobranchoidea</taxon>
        <taxon>Plakobranchidae</taxon>
        <taxon>Elysia</taxon>
    </lineage>
</organism>
<evidence type="ECO:0000256" key="1">
    <source>
        <dbReference type="SAM" id="MobiDB-lite"/>
    </source>
</evidence>
<keyword evidence="3" id="KW-1185">Reference proteome</keyword>
<protein>
    <submittedName>
        <fullName evidence="2">Uncharacterized protein</fullName>
    </submittedName>
</protein>
<feature type="region of interest" description="Disordered" evidence="1">
    <location>
        <begin position="114"/>
        <end position="136"/>
    </location>
</feature>
<accession>A0AAE1AQ19</accession>
<name>A0AAE1AQ19_9GAST</name>
<dbReference type="EMBL" id="JAWDGP010001430">
    <property type="protein sequence ID" value="KAK3791813.1"/>
    <property type="molecule type" value="Genomic_DNA"/>
</dbReference>
<reference evidence="2" key="1">
    <citation type="journal article" date="2023" name="G3 (Bethesda)">
        <title>A reference genome for the long-term kleptoplast-retaining sea slug Elysia crispata morphotype clarki.</title>
        <authorList>
            <person name="Eastman K.E."/>
            <person name="Pendleton A.L."/>
            <person name="Shaikh M.A."/>
            <person name="Suttiyut T."/>
            <person name="Ogas R."/>
            <person name="Tomko P."/>
            <person name="Gavelis G."/>
            <person name="Widhalm J.R."/>
            <person name="Wisecaver J.H."/>
        </authorList>
    </citation>
    <scope>NUCLEOTIDE SEQUENCE</scope>
    <source>
        <strain evidence="2">ECLA1</strain>
    </source>
</reference>
<dbReference type="AlphaFoldDB" id="A0AAE1AQ19"/>
<comment type="caution">
    <text evidence="2">The sequence shown here is derived from an EMBL/GenBank/DDBJ whole genome shotgun (WGS) entry which is preliminary data.</text>
</comment>
<dbReference type="Proteomes" id="UP001283361">
    <property type="component" value="Unassembled WGS sequence"/>
</dbReference>
<sequence length="136" mass="14819">MVDTVDGLTSSRPLVARAHTAEDSDPLKHGFTARFGEKGNQNQMFSNLYTESPRTSEDLSGGPVNSCKPPETESPCKFNLRGENLQGGSGSLWAEFYTFDFTRHGLLVLIIGNTTQGDDTHGKNGRLEANTGQRKT</sequence>
<evidence type="ECO:0000313" key="2">
    <source>
        <dbReference type="EMBL" id="KAK3791813.1"/>
    </source>
</evidence>
<feature type="region of interest" description="Disordered" evidence="1">
    <location>
        <begin position="52"/>
        <end position="74"/>
    </location>
</feature>
<evidence type="ECO:0000313" key="3">
    <source>
        <dbReference type="Proteomes" id="UP001283361"/>
    </source>
</evidence>
<proteinExistence type="predicted"/>